<name>A0ABU1D2T7_9BURK</name>
<dbReference type="InterPro" id="IPR023210">
    <property type="entry name" value="NADP_OxRdtase_dom"/>
</dbReference>
<dbReference type="PIRSF" id="PIRSF000097">
    <property type="entry name" value="AKR"/>
    <property type="match status" value="1"/>
</dbReference>
<evidence type="ECO:0000259" key="4">
    <source>
        <dbReference type="Pfam" id="PF00248"/>
    </source>
</evidence>
<dbReference type="Gene3D" id="3.20.20.100">
    <property type="entry name" value="NADP-dependent oxidoreductase domain"/>
    <property type="match status" value="1"/>
</dbReference>
<keyword evidence="6" id="KW-1185">Reference proteome</keyword>
<dbReference type="RefSeq" id="WP_165276926.1">
    <property type="nucleotide sequence ID" value="NZ_JAUZQE010000003.1"/>
</dbReference>
<dbReference type="PRINTS" id="PR00069">
    <property type="entry name" value="ALDKETRDTASE"/>
</dbReference>
<comment type="similarity">
    <text evidence="1">Belongs to the aldo/keto reductase family.</text>
</comment>
<dbReference type="PANTHER" id="PTHR43827">
    <property type="entry name" value="2,5-DIKETO-D-GLUCONIC ACID REDUCTASE"/>
    <property type="match status" value="1"/>
</dbReference>
<feature type="domain" description="NADP-dependent oxidoreductase" evidence="4">
    <location>
        <begin position="18"/>
        <end position="261"/>
    </location>
</feature>
<dbReference type="PROSITE" id="PS00062">
    <property type="entry name" value="ALDOKETO_REDUCTASE_2"/>
    <property type="match status" value="1"/>
</dbReference>
<proteinExistence type="inferred from homology"/>
<gene>
    <name evidence="5" type="ORF">Q8947_01940</name>
</gene>
<dbReference type="SUPFAM" id="SSF51430">
    <property type="entry name" value="NAD(P)-linked oxidoreductase"/>
    <property type="match status" value="1"/>
</dbReference>
<keyword evidence="2" id="KW-0521">NADP</keyword>
<evidence type="ECO:0000256" key="1">
    <source>
        <dbReference type="ARBA" id="ARBA00007905"/>
    </source>
</evidence>
<keyword evidence="3" id="KW-0560">Oxidoreductase</keyword>
<reference evidence="5 6" key="1">
    <citation type="submission" date="2023-08" db="EMBL/GenBank/DDBJ databases">
        <title>Alcaligenaceae gen. nov., a novel taxon isolated from the sludge of Yixing Pesticide Factory.</title>
        <authorList>
            <person name="Ruan L."/>
        </authorList>
    </citation>
    <scope>NUCLEOTIDE SEQUENCE [LARGE SCALE GENOMIC DNA]</scope>
    <source>
        <strain evidence="5 6">LG-2</strain>
    </source>
</reference>
<organism evidence="5 6">
    <name type="scientific">Yanghanlia caeni</name>
    <dbReference type="NCBI Taxonomy" id="3064283"/>
    <lineage>
        <taxon>Bacteria</taxon>
        <taxon>Pseudomonadati</taxon>
        <taxon>Pseudomonadota</taxon>
        <taxon>Betaproteobacteria</taxon>
        <taxon>Burkholderiales</taxon>
        <taxon>Alcaligenaceae</taxon>
        <taxon>Yanghanlia</taxon>
    </lineage>
</organism>
<dbReference type="PROSITE" id="PS00063">
    <property type="entry name" value="ALDOKETO_REDUCTASE_3"/>
    <property type="match status" value="1"/>
</dbReference>
<dbReference type="PROSITE" id="PS00798">
    <property type="entry name" value="ALDOKETO_REDUCTASE_1"/>
    <property type="match status" value="1"/>
</dbReference>
<dbReference type="Pfam" id="PF00248">
    <property type="entry name" value="Aldo_ket_red"/>
    <property type="match status" value="1"/>
</dbReference>
<comment type="caution">
    <text evidence="5">The sequence shown here is derived from an EMBL/GenBank/DDBJ whole genome shotgun (WGS) entry which is preliminary data.</text>
</comment>
<dbReference type="PANTHER" id="PTHR43827:SF3">
    <property type="entry name" value="NADP-DEPENDENT OXIDOREDUCTASE DOMAIN-CONTAINING PROTEIN"/>
    <property type="match status" value="1"/>
</dbReference>
<sequence>MADTMQIRTFHDGRGMPALGLGTWQIPDEAAAGVVRQAIELGYRSIDTASIYGNETGVGRGIRESGVAREELFITTKLWNDAHAHDAARAAFEASLERLGLDYVDLYLIHWPAPQNKLYVQAWEALIQLRDQGLAKSIGVCNFDGARLQRLLDETGVLPVLNQVELHPRFQQAELRTYHADNDIVTQAWSPIARGTLSDEPVLKAIAARVGRSVSQVILRWHLQLGHVVIPKSTQAARLRENMSIFDFALTDDDMAAIATLDSADGRTGPDPDVFS</sequence>
<evidence type="ECO:0000256" key="2">
    <source>
        <dbReference type="ARBA" id="ARBA00022857"/>
    </source>
</evidence>
<dbReference type="EMBL" id="JAUZQE010000003">
    <property type="protein sequence ID" value="MDR4124743.1"/>
    <property type="molecule type" value="Genomic_DNA"/>
</dbReference>
<evidence type="ECO:0000313" key="6">
    <source>
        <dbReference type="Proteomes" id="UP001232156"/>
    </source>
</evidence>
<dbReference type="InterPro" id="IPR020471">
    <property type="entry name" value="AKR"/>
</dbReference>
<dbReference type="InterPro" id="IPR036812">
    <property type="entry name" value="NAD(P)_OxRdtase_dom_sf"/>
</dbReference>
<protein>
    <submittedName>
        <fullName evidence="5">Aldo/keto reductase</fullName>
    </submittedName>
</protein>
<evidence type="ECO:0000313" key="5">
    <source>
        <dbReference type="EMBL" id="MDR4124743.1"/>
    </source>
</evidence>
<dbReference type="Proteomes" id="UP001232156">
    <property type="component" value="Unassembled WGS sequence"/>
</dbReference>
<dbReference type="InterPro" id="IPR018170">
    <property type="entry name" value="Aldo/ket_reductase_CS"/>
</dbReference>
<accession>A0ABU1D2T7</accession>
<evidence type="ECO:0000256" key="3">
    <source>
        <dbReference type="ARBA" id="ARBA00023002"/>
    </source>
</evidence>